<dbReference type="Gene3D" id="1.10.8.620">
    <property type="entry name" value="ORF12 helical bundle domain-like"/>
    <property type="match status" value="1"/>
</dbReference>
<dbReference type="InterPro" id="IPR045155">
    <property type="entry name" value="Beta-lactam_cat"/>
</dbReference>
<gene>
    <name evidence="3" type="ORF">I2456_25845</name>
</gene>
<dbReference type="InterPro" id="IPR012338">
    <property type="entry name" value="Beta-lactam/transpept-like"/>
</dbReference>
<dbReference type="Gene3D" id="3.40.710.10">
    <property type="entry name" value="DD-peptidase/beta-lactamase superfamily"/>
    <property type="match status" value="1"/>
</dbReference>
<dbReference type="GO" id="GO:0030655">
    <property type="term" value="P:beta-lactam antibiotic catabolic process"/>
    <property type="evidence" value="ECO:0007669"/>
    <property type="project" value="InterPro"/>
</dbReference>
<dbReference type="GO" id="GO:0046677">
    <property type="term" value="P:response to antibiotic"/>
    <property type="evidence" value="ECO:0007669"/>
    <property type="project" value="InterPro"/>
</dbReference>
<keyword evidence="3" id="KW-0378">Hydrolase</keyword>
<evidence type="ECO:0000259" key="2">
    <source>
        <dbReference type="Pfam" id="PF18042"/>
    </source>
</evidence>
<evidence type="ECO:0000259" key="1">
    <source>
        <dbReference type="Pfam" id="PF13354"/>
    </source>
</evidence>
<organism evidence="3 4">
    <name type="scientific">Mycobacterium kubicae</name>
    <dbReference type="NCBI Taxonomy" id="120959"/>
    <lineage>
        <taxon>Bacteria</taxon>
        <taxon>Bacillati</taxon>
        <taxon>Actinomycetota</taxon>
        <taxon>Actinomycetes</taxon>
        <taxon>Mycobacteriales</taxon>
        <taxon>Mycobacteriaceae</taxon>
        <taxon>Mycobacterium</taxon>
        <taxon>Mycobacterium simiae complex</taxon>
    </lineage>
</organism>
<proteinExistence type="predicted"/>
<dbReference type="Pfam" id="PF18042">
    <property type="entry name" value="ORF_12_N"/>
    <property type="match status" value="1"/>
</dbReference>
<dbReference type="PANTHER" id="PTHR35333">
    <property type="entry name" value="BETA-LACTAMASE"/>
    <property type="match status" value="1"/>
</dbReference>
<name>A0AAX1J825_9MYCO</name>
<protein>
    <submittedName>
        <fullName evidence="3">Class A beta-lactamase-related serine hydrolase</fullName>
    </submittedName>
</protein>
<feature type="domain" description="Beta-lactamase class A catalytic" evidence="1">
    <location>
        <begin position="213"/>
        <end position="315"/>
    </location>
</feature>
<dbReference type="SUPFAM" id="SSF56601">
    <property type="entry name" value="beta-lactamase/transpeptidase-like"/>
    <property type="match status" value="1"/>
</dbReference>
<dbReference type="PANTHER" id="PTHR35333:SF5">
    <property type="entry name" value="CONSERVED LIPOPROTEIN LPQF-RELATED"/>
    <property type="match status" value="1"/>
</dbReference>
<feature type="domain" description="ORF 12 gene product N-terminal" evidence="2">
    <location>
        <begin position="85"/>
        <end position="170"/>
    </location>
</feature>
<dbReference type="AlphaFoldDB" id="A0AAX1J825"/>
<dbReference type="GO" id="GO:0008800">
    <property type="term" value="F:beta-lactamase activity"/>
    <property type="evidence" value="ECO:0007669"/>
    <property type="project" value="InterPro"/>
</dbReference>
<sequence length="484" mass="52223">MAPPSTPTPATRPTRSRRVRRCWNSRLCSTLPGQATLHSRCAGRRRAWAISAAAALVLTLVPGCTSSPTPSANAANTGRRIDMVTPPGLRAQQTLDMLNSDWPIGEVGVRTLAASDKVEAVQRTMEELWWDRPFALQGVDLGASVATLHLTSSYGAHQDIRIHTDDGGWVDRFALETQPPSVTSWADVDAVLGRTGARYSYQVSKVDHGNCDKVAGTNTGQSLPLASIFKLYVLHALAGAVKDGTVSWDDQLTVTEKSKAVGSSGLELSPGAHVSVRTAAEKMIATSDNMATDLLIERMGTHAIEQALVTAGHHDPASMTPFPTMYELFSVGWGQPDLREQWKKASQPQRAQLLAQANSTPYQPDPTRAHTPASMFGAEWYGNAEDVCRVHLALQADAVGAAAPVRQILSAVAGIQLDRNVWPYIGAKAGGLPGDLTFSWYAVDKTGQPWVVSFQLNWPRDHGPTVTGWMLQVARQAFALIAPR</sequence>
<dbReference type="EMBL" id="CP065047">
    <property type="protein sequence ID" value="QPI37644.1"/>
    <property type="molecule type" value="Genomic_DNA"/>
</dbReference>
<dbReference type="Pfam" id="PF13354">
    <property type="entry name" value="Beta-lactamase2"/>
    <property type="match status" value="1"/>
</dbReference>
<reference evidence="3" key="1">
    <citation type="submission" date="2020-11" db="EMBL/GenBank/DDBJ databases">
        <title>Intraspecies plasmid and genomic variation of Mycobacterium kubicae revealed by the complete genome sequences of two clinical isolates.</title>
        <authorList>
            <person name="Hendrix J.R."/>
            <person name="Epperson L.E."/>
            <person name="Honda J.R."/>
            <person name="Strong M."/>
        </authorList>
    </citation>
    <scope>NUCLEOTIDE SEQUENCE</scope>
    <source>
        <strain evidence="3">JCM 13573</strain>
    </source>
</reference>
<evidence type="ECO:0000313" key="4">
    <source>
        <dbReference type="Proteomes" id="UP000663583"/>
    </source>
</evidence>
<dbReference type="InterPro" id="IPR040846">
    <property type="entry name" value="ORF_12_N"/>
</dbReference>
<dbReference type="InterPro" id="IPR000871">
    <property type="entry name" value="Beta-lactam_class-A"/>
</dbReference>
<dbReference type="Proteomes" id="UP000663583">
    <property type="component" value="Chromosome"/>
</dbReference>
<accession>A0AAX1J825</accession>
<evidence type="ECO:0000313" key="3">
    <source>
        <dbReference type="EMBL" id="QPI37644.1"/>
    </source>
</evidence>
<dbReference type="KEGG" id="mku:I2456_25845"/>